<evidence type="ECO:0000313" key="2">
    <source>
        <dbReference type="EMBL" id="GGK42016.1"/>
    </source>
</evidence>
<keyword evidence="3" id="KW-1185">Reference proteome</keyword>
<proteinExistence type="predicted"/>
<evidence type="ECO:0000256" key="1">
    <source>
        <dbReference type="SAM" id="Phobius"/>
    </source>
</evidence>
<feature type="transmembrane region" description="Helical" evidence="1">
    <location>
        <begin position="20"/>
        <end position="40"/>
    </location>
</feature>
<feature type="transmembrane region" description="Helical" evidence="1">
    <location>
        <begin position="46"/>
        <end position="63"/>
    </location>
</feature>
<protein>
    <submittedName>
        <fullName evidence="2">Uncharacterized protein</fullName>
    </submittedName>
</protein>
<keyword evidence="1" id="KW-0812">Transmembrane</keyword>
<accession>A0A917QC08</accession>
<sequence length="69" mass="7097">MARIGESRREAMVPRALRAAIGFGGLALAGVGTAAHLLALPYPEPMQVAAFAGGALLGLVLEFRSARHA</sequence>
<organism evidence="2 3">
    <name type="scientific">Salinarimonas ramus</name>
    <dbReference type="NCBI Taxonomy" id="690164"/>
    <lineage>
        <taxon>Bacteria</taxon>
        <taxon>Pseudomonadati</taxon>
        <taxon>Pseudomonadota</taxon>
        <taxon>Alphaproteobacteria</taxon>
        <taxon>Hyphomicrobiales</taxon>
        <taxon>Salinarimonadaceae</taxon>
        <taxon>Salinarimonas</taxon>
    </lineage>
</organism>
<evidence type="ECO:0000313" key="3">
    <source>
        <dbReference type="Proteomes" id="UP000600449"/>
    </source>
</evidence>
<keyword evidence="1" id="KW-1133">Transmembrane helix</keyword>
<comment type="caution">
    <text evidence="2">The sequence shown here is derived from an EMBL/GenBank/DDBJ whole genome shotgun (WGS) entry which is preliminary data.</text>
</comment>
<dbReference type="RefSeq" id="WP_188914193.1">
    <property type="nucleotide sequence ID" value="NZ_BMMF01000009.1"/>
</dbReference>
<keyword evidence="1" id="KW-0472">Membrane</keyword>
<dbReference type="AlphaFoldDB" id="A0A917QC08"/>
<gene>
    <name evidence="2" type="ORF">GCM10011322_31410</name>
</gene>
<dbReference type="Proteomes" id="UP000600449">
    <property type="component" value="Unassembled WGS sequence"/>
</dbReference>
<dbReference type="EMBL" id="BMMF01000009">
    <property type="protein sequence ID" value="GGK42016.1"/>
    <property type="molecule type" value="Genomic_DNA"/>
</dbReference>
<name>A0A917QC08_9HYPH</name>
<reference evidence="2 3" key="1">
    <citation type="journal article" date="2014" name="Int. J. Syst. Evol. Microbiol.">
        <title>Complete genome sequence of Corynebacterium casei LMG S-19264T (=DSM 44701T), isolated from a smear-ripened cheese.</title>
        <authorList>
            <consortium name="US DOE Joint Genome Institute (JGI-PGF)"/>
            <person name="Walter F."/>
            <person name="Albersmeier A."/>
            <person name="Kalinowski J."/>
            <person name="Ruckert C."/>
        </authorList>
    </citation>
    <scope>NUCLEOTIDE SEQUENCE [LARGE SCALE GENOMIC DNA]</scope>
    <source>
        <strain evidence="2 3">CGMCC 1.9161</strain>
    </source>
</reference>